<name>A0ABY3MTP1_9GAMM</name>
<dbReference type="InterPro" id="IPR016181">
    <property type="entry name" value="Acyl_CoA_acyltransferase"/>
</dbReference>
<comment type="caution">
    <text evidence="1">The sequence shown here is derived from an EMBL/GenBank/DDBJ whole genome shotgun (WGS) entry which is preliminary data.</text>
</comment>
<reference evidence="1 2" key="1">
    <citation type="submission" date="2019-08" db="EMBL/GenBank/DDBJ databases">
        <title>Microbe sample from Colwellia echini.</title>
        <authorList>
            <person name="Christiansen L."/>
            <person name="Pathiraja D."/>
            <person name="Schultz-Johansen M."/>
            <person name="Choi I.-G."/>
            <person name="Stougaard P."/>
        </authorList>
    </citation>
    <scope>NUCLEOTIDE SEQUENCE [LARGE SCALE GENOMIC DNA]</scope>
    <source>
        <strain evidence="1 2">A3</strain>
    </source>
</reference>
<gene>
    <name evidence="1" type="ORF">CWS31_014955</name>
</gene>
<keyword evidence="2" id="KW-1185">Reference proteome</keyword>
<dbReference type="Proteomes" id="UP000815846">
    <property type="component" value="Unassembled WGS sequence"/>
</dbReference>
<evidence type="ECO:0000313" key="1">
    <source>
        <dbReference type="EMBL" id="TYK64583.1"/>
    </source>
</evidence>
<organism evidence="1 2">
    <name type="scientific">Colwellia echini</name>
    <dbReference type="NCBI Taxonomy" id="1982103"/>
    <lineage>
        <taxon>Bacteria</taxon>
        <taxon>Pseudomonadati</taxon>
        <taxon>Pseudomonadota</taxon>
        <taxon>Gammaproteobacteria</taxon>
        <taxon>Alteromonadales</taxon>
        <taxon>Colwelliaceae</taxon>
        <taxon>Colwellia</taxon>
    </lineage>
</organism>
<accession>A0ABY3MTP1</accession>
<dbReference type="EMBL" id="PJAI02000022">
    <property type="protein sequence ID" value="TYK64583.1"/>
    <property type="molecule type" value="Genomic_DNA"/>
</dbReference>
<dbReference type="Gene3D" id="3.40.630.30">
    <property type="match status" value="1"/>
</dbReference>
<protein>
    <submittedName>
        <fullName evidence="1">GNAT family acetyltransferase</fullName>
    </submittedName>
</protein>
<dbReference type="SUPFAM" id="SSF55729">
    <property type="entry name" value="Acyl-CoA N-acyltransferases (Nat)"/>
    <property type="match status" value="1"/>
</dbReference>
<proteinExistence type="predicted"/>
<evidence type="ECO:0000313" key="2">
    <source>
        <dbReference type="Proteomes" id="UP000815846"/>
    </source>
</evidence>
<sequence length="183" mass="21259">MELKVATLDNVAEVLNLHYKYQVDSILEEDKKDGFITTAFTESHLSQLITEEQGLFLAIHNKRIVAYAMAASWSFWCQWPMFQFMVDNLHDATLFNNELTTTNSYQYGPVCVDKSVRGAGVFEDVFKFSLNKMSEKYPYLVTFINKNNPRSYEAHTRKGNLVVINEFNYNNNQYFKLGCETSR</sequence>